<evidence type="ECO:0000256" key="8">
    <source>
        <dbReference type="RuleBase" id="RU003827"/>
    </source>
</evidence>
<evidence type="ECO:0000259" key="10">
    <source>
        <dbReference type="PROSITE" id="PS50866"/>
    </source>
</evidence>
<accession>A0A183ECM9</accession>
<keyword evidence="4 9" id="KW-0732">Signal</keyword>
<dbReference type="WBParaSite" id="GPUH_0001874501-mRNA-1">
    <property type="protein sequence ID" value="GPUH_0001874501-mRNA-1"/>
    <property type="gene ID" value="GPUH_0001874501"/>
</dbReference>
<evidence type="ECO:0000256" key="5">
    <source>
        <dbReference type="ARBA" id="ARBA00022989"/>
    </source>
</evidence>
<dbReference type="EMBL" id="UYRT01087236">
    <property type="protein sequence ID" value="VDN32332.1"/>
    <property type="molecule type" value="Genomic_DNA"/>
</dbReference>
<evidence type="ECO:0000256" key="2">
    <source>
        <dbReference type="ARBA" id="ARBA00007104"/>
    </source>
</evidence>
<evidence type="ECO:0000313" key="12">
    <source>
        <dbReference type="Proteomes" id="UP000271098"/>
    </source>
</evidence>
<evidence type="ECO:0000256" key="6">
    <source>
        <dbReference type="ARBA" id="ARBA00023136"/>
    </source>
</evidence>
<dbReference type="OrthoDB" id="62956at2759"/>
<evidence type="ECO:0000256" key="4">
    <source>
        <dbReference type="ARBA" id="ARBA00022729"/>
    </source>
</evidence>
<feature type="domain" description="GOLD" evidence="10">
    <location>
        <begin position="28"/>
        <end position="95"/>
    </location>
</feature>
<dbReference type="PROSITE" id="PS50866">
    <property type="entry name" value="GOLD"/>
    <property type="match status" value="1"/>
</dbReference>
<comment type="similarity">
    <text evidence="2 8">Belongs to the EMP24/GP25L family.</text>
</comment>
<keyword evidence="12" id="KW-1185">Reference proteome</keyword>
<evidence type="ECO:0000313" key="13">
    <source>
        <dbReference type="WBParaSite" id="GPUH_0001874501-mRNA-1"/>
    </source>
</evidence>
<keyword evidence="3 8" id="KW-0812">Transmembrane</keyword>
<dbReference type="AlphaFoldDB" id="A0A183ECM9"/>
<evidence type="ECO:0000256" key="1">
    <source>
        <dbReference type="ARBA" id="ARBA00004479"/>
    </source>
</evidence>
<dbReference type="InterPro" id="IPR015720">
    <property type="entry name" value="Emp24-like"/>
</dbReference>
<dbReference type="SUPFAM" id="SSF101576">
    <property type="entry name" value="Supernatant protein factor (SPF), C-terminal domain"/>
    <property type="match status" value="1"/>
</dbReference>
<reference evidence="13" key="1">
    <citation type="submission" date="2016-06" db="UniProtKB">
        <authorList>
            <consortium name="WormBaseParasite"/>
        </authorList>
    </citation>
    <scope>IDENTIFICATION</scope>
</reference>
<gene>
    <name evidence="11" type="ORF">GPUH_LOCUS18721</name>
</gene>
<evidence type="ECO:0000256" key="9">
    <source>
        <dbReference type="SAM" id="SignalP"/>
    </source>
</evidence>
<sequence length="95" mass="10706">MLLRTVALSILAVARAIELTFELPDNANQCFFEEIKGGVESVLEFQVVTGGQYDVDLTLEDDRGKVLYKGIKKQYDSYTWKAETTGTYKVCYALL</sequence>
<dbReference type="GO" id="GO:0012505">
    <property type="term" value="C:endomembrane system"/>
    <property type="evidence" value="ECO:0007669"/>
    <property type="project" value="UniProtKB-SubCell"/>
</dbReference>
<protein>
    <submittedName>
        <fullName evidence="13">GOLD domain-containing protein</fullName>
    </submittedName>
</protein>
<evidence type="ECO:0000256" key="7">
    <source>
        <dbReference type="ARBA" id="ARBA00037847"/>
    </source>
</evidence>
<name>A0A183ECM9_9BILA</name>
<dbReference type="InterPro" id="IPR036598">
    <property type="entry name" value="GOLD_dom_sf"/>
</dbReference>
<proteinExistence type="inferred from homology"/>
<keyword evidence="5" id="KW-1133">Transmembrane helix</keyword>
<dbReference type="Pfam" id="PF01105">
    <property type="entry name" value="EMP24_GP25L"/>
    <property type="match status" value="1"/>
</dbReference>
<dbReference type="Proteomes" id="UP000271098">
    <property type="component" value="Unassembled WGS sequence"/>
</dbReference>
<evidence type="ECO:0000313" key="11">
    <source>
        <dbReference type="EMBL" id="VDN32332.1"/>
    </source>
</evidence>
<reference evidence="11 12" key="2">
    <citation type="submission" date="2018-11" db="EMBL/GenBank/DDBJ databases">
        <authorList>
            <consortium name="Pathogen Informatics"/>
        </authorList>
    </citation>
    <scope>NUCLEOTIDE SEQUENCE [LARGE SCALE GENOMIC DNA]</scope>
</reference>
<dbReference type="InterPro" id="IPR009038">
    <property type="entry name" value="GOLD_dom"/>
</dbReference>
<keyword evidence="6" id="KW-0472">Membrane</keyword>
<comment type="subcellular location">
    <subcellularLocation>
        <location evidence="7">Endomembrane system</location>
        <topology evidence="7">Single-pass membrane protein</topology>
    </subcellularLocation>
    <subcellularLocation>
        <location evidence="1 8">Membrane</location>
        <topology evidence="1 8">Single-pass type I membrane protein</topology>
    </subcellularLocation>
</comment>
<dbReference type="PANTHER" id="PTHR22811">
    <property type="entry name" value="TRANSMEMBRANE EMP24 DOMAIN-CONTAINING PROTEIN"/>
    <property type="match status" value="1"/>
</dbReference>
<feature type="signal peptide" evidence="9">
    <location>
        <begin position="1"/>
        <end position="16"/>
    </location>
</feature>
<organism evidence="13">
    <name type="scientific">Gongylonema pulchrum</name>
    <dbReference type="NCBI Taxonomy" id="637853"/>
    <lineage>
        <taxon>Eukaryota</taxon>
        <taxon>Metazoa</taxon>
        <taxon>Ecdysozoa</taxon>
        <taxon>Nematoda</taxon>
        <taxon>Chromadorea</taxon>
        <taxon>Rhabditida</taxon>
        <taxon>Spirurina</taxon>
        <taxon>Spiruromorpha</taxon>
        <taxon>Spiruroidea</taxon>
        <taxon>Gongylonematidae</taxon>
        <taxon>Gongylonema</taxon>
    </lineage>
</organism>
<evidence type="ECO:0000256" key="3">
    <source>
        <dbReference type="ARBA" id="ARBA00022692"/>
    </source>
</evidence>
<feature type="chain" id="PRO_5043139107" evidence="9">
    <location>
        <begin position="17"/>
        <end position="95"/>
    </location>
</feature>
<dbReference type="GO" id="GO:0016020">
    <property type="term" value="C:membrane"/>
    <property type="evidence" value="ECO:0007669"/>
    <property type="project" value="UniProtKB-SubCell"/>
</dbReference>